<dbReference type="Pfam" id="PF12833">
    <property type="entry name" value="HTH_18"/>
    <property type="match status" value="1"/>
</dbReference>
<dbReference type="Gene3D" id="1.10.10.60">
    <property type="entry name" value="Homeodomain-like"/>
    <property type="match status" value="1"/>
</dbReference>
<evidence type="ECO:0000256" key="1">
    <source>
        <dbReference type="ARBA" id="ARBA00023015"/>
    </source>
</evidence>
<dbReference type="GO" id="GO:0003700">
    <property type="term" value="F:DNA-binding transcription factor activity"/>
    <property type="evidence" value="ECO:0007669"/>
    <property type="project" value="InterPro"/>
</dbReference>
<evidence type="ECO:0000256" key="3">
    <source>
        <dbReference type="ARBA" id="ARBA00023163"/>
    </source>
</evidence>
<evidence type="ECO:0000256" key="2">
    <source>
        <dbReference type="ARBA" id="ARBA00023125"/>
    </source>
</evidence>
<keyword evidence="3" id="KW-0804">Transcription</keyword>
<evidence type="ECO:0000313" key="6">
    <source>
        <dbReference type="EMBL" id="GEN99723.1"/>
    </source>
</evidence>
<evidence type="ECO:0000256" key="4">
    <source>
        <dbReference type="SAM" id="MobiDB-lite"/>
    </source>
</evidence>
<organism evidence="6 7">
    <name type="scientific">Novosphingobium sediminis</name>
    <dbReference type="NCBI Taxonomy" id="707214"/>
    <lineage>
        <taxon>Bacteria</taxon>
        <taxon>Pseudomonadati</taxon>
        <taxon>Pseudomonadota</taxon>
        <taxon>Alphaproteobacteria</taxon>
        <taxon>Sphingomonadales</taxon>
        <taxon>Sphingomonadaceae</taxon>
        <taxon>Novosphingobium</taxon>
    </lineage>
</organism>
<dbReference type="EMBL" id="BJYR01000010">
    <property type="protein sequence ID" value="GEN99723.1"/>
    <property type="molecule type" value="Genomic_DNA"/>
</dbReference>
<feature type="domain" description="HTH araC/xylS-type" evidence="5">
    <location>
        <begin position="182"/>
        <end position="282"/>
    </location>
</feature>
<protein>
    <submittedName>
        <fullName evidence="6">Putative AraC-family transcriptional regulator</fullName>
    </submittedName>
</protein>
<sequence length="314" mass="34874">MSRMSRPAVDPAIASGGAATRDGQPISYSRAPARDLAPWIARLYVTIVDTPEDHEVSCGIFSDAAMLRIQLRGEWTAETVEGRREMGRAALYFGPQTRRMPITVRGSFTSVGLSFRPGACHALSGIKLDAMCDKLTPLETMGMCQTEWMSLFDQDASAEDWCTAMEEAMRSMIVRSGAAEPDRVAASVEAAAFTNPEITVARLAEQCGTAQRQLERLVRRDFGIPPKQVLRRARALDMASHLRGVADHDEAEALALRYYDQSHLIREFTALFGMSPRQFVDSPQPLMTLSLETRQARRLEMLARIAPGDIRPWQ</sequence>
<keyword evidence="2" id="KW-0238">DNA-binding</keyword>
<dbReference type="OrthoDB" id="2559672at2"/>
<dbReference type="AlphaFoldDB" id="A0A512AJ63"/>
<dbReference type="PANTHER" id="PTHR46796">
    <property type="entry name" value="HTH-TYPE TRANSCRIPTIONAL ACTIVATOR RHAS-RELATED"/>
    <property type="match status" value="1"/>
</dbReference>
<dbReference type="InterPro" id="IPR050204">
    <property type="entry name" value="AraC_XylS_family_regulators"/>
</dbReference>
<dbReference type="GO" id="GO:0043565">
    <property type="term" value="F:sequence-specific DNA binding"/>
    <property type="evidence" value="ECO:0007669"/>
    <property type="project" value="InterPro"/>
</dbReference>
<feature type="region of interest" description="Disordered" evidence="4">
    <location>
        <begin position="1"/>
        <end position="26"/>
    </location>
</feature>
<dbReference type="InterPro" id="IPR018060">
    <property type="entry name" value="HTH_AraC"/>
</dbReference>
<evidence type="ECO:0000313" key="7">
    <source>
        <dbReference type="Proteomes" id="UP000321464"/>
    </source>
</evidence>
<keyword evidence="7" id="KW-1185">Reference proteome</keyword>
<keyword evidence="1" id="KW-0805">Transcription regulation</keyword>
<gene>
    <name evidence="6" type="ORF">NSE01_15560</name>
</gene>
<reference evidence="6 7" key="1">
    <citation type="submission" date="2019-07" db="EMBL/GenBank/DDBJ databases">
        <title>Whole genome shotgun sequence of Novosphingobium sediminis NBRC 106119.</title>
        <authorList>
            <person name="Hosoyama A."/>
            <person name="Uohara A."/>
            <person name="Ohji S."/>
            <person name="Ichikawa N."/>
        </authorList>
    </citation>
    <scope>NUCLEOTIDE SEQUENCE [LARGE SCALE GENOMIC DNA]</scope>
    <source>
        <strain evidence="6 7">NBRC 106119</strain>
    </source>
</reference>
<name>A0A512AJ63_9SPHN</name>
<evidence type="ECO:0000259" key="5">
    <source>
        <dbReference type="PROSITE" id="PS01124"/>
    </source>
</evidence>
<dbReference type="PROSITE" id="PS01124">
    <property type="entry name" value="HTH_ARAC_FAMILY_2"/>
    <property type="match status" value="1"/>
</dbReference>
<dbReference type="Proteomes" id="UP000321464">
    <property type="component" value="Unassembled WGS sequence"/>
</dbReference>
<dbReference type="InterPro" id="IPR046532">
    <property type="entry name" value="DUF6597"/>
</dbReference>
<dbReference type="Pfam" id="PF20240">
    <property type="entry name" value="DUF6597"/>
    <property type="match status" value="1"/>
</dbReference>
<proteinExistence type="predicted"/>
<accession>A0A512AJ63</accession>
<comment type="caution">
    <text evidence="6">The sequence shown here is derived from an EMBL/GenBank/DDBJ whole genome shotgun (WGS) entry which is preliminary data.</text>
</comment>
<dbReference type="SMART" id="SM00342">
    <property type="entry name" value="HTH_ARAC"/>
    <property type="match status" value="1"/>
</dbReference>